<organism evidence="2 3">
    <name type="scientific">Magnetovibrio blakemorei</name>
    <dbReference type="NCBI Taxonomy" id="28181"/>
    <lineage>
        <taxon>Bacteria</taxon>
        <taxon>Pseudomonadati</taxon>
        <taxon>Pseudomonadota</taxon>
        <taxon>Alphaproteobacteria</taxon>
        <taxon>Rhodospirillales</taxon>
        <taxon>Magnetovibrionaceae</taxon>
        <taxon>Magnetovibrio</taxon>
    </lineage>
</organism>
<evidence type="ECO:0000313" key="3">
    <source>
        <dbReference type="Proteomes" id="UP000095347"/>
    </source>
</evidence>
<dbReference type="GO" id="GO:0003824">
    <property type="term" value="F:catalytic activity"/>
    <property type="evidence" value="ECO:0007669"/>
    <property type="project" value="InterPro"/>
</dbReference>
<dbReference type="Gene3D" id="1.10.287.500">
    <property type="entry name" value="Helix hairpin bin"/>
    <property type="match status" value="2"/>
</dbReference>
<reference evidence="3" key="1">
    <citation type="submission" date="2016-07" db="EMBL/GenBank/DDBJ databases">
        <authorList>
            <person name="Florea S."/>
            <person name="Webb J.S."/>
            <person name="Jaromczyk J."/>
            <person name="Schardl C.L."/>
        </authorList>
    </citation>
    <scope>NUCLEOTIDE SEQUENCE [LARGE SCALE GENOMIC DNA]</scope>
    <source>
        <strain evidence="3">MV-1</strain>
    </source>
</reference>
<dbReference type="EMBL" id="MCGG01000020">
    <property type="protein sequence ID" value="OEJ67763.1"/>
    <property type="molecule type" value="Genomic_DNA"/>
</dbReference>
<comment type="caution">
    <text evidence="2">The sequence shown here is derived from an EMBL/GenBank/DDBJ whole genome shotgun (WGS) entry which is preliminary data.</text>
</comment>
<evidence type="ECO:0000313" key="2">
    <source>
        <dbReference type="EMBL" id="OEJ67763.1"/>
    </source>
</evidence>
<keyword evidence="3" id="KW-1185">Reference proteome</keyword>
<dbReference type="Pfam" id="PF04344">
    <property type="entry name" value="CheZ"/>
    <property type="match status" value="1"/>
</dbReference>
<dbReference type="GO" id="GO:0009288">
    <property type="term" value="C:bacterial-type flagellum"/>
    <property type="evidence" value="ECO:0007669"/>
    <property type="project" value="InterPro"/>
</dbReference>
<evidence type="ECO:0000256" key="1">
    <source>
        <dbReference type="SAM" id="MobiDB-lite"/>
    </source>
</evidence>
<dbReference type="STRING" id="28181.BEN30_08525"/>
<proteinExistence type="predicted"/>
<dbReference type="GO" id="GO:0050920">
    <property type="term" value="P:regulation of chemotaxis"/>
    <property type="evidence" value="ECO:0007669"/>
    <property type="project" value="InterPro"/>
</dbReference>
<name>A0A1E5Q8P1_9PROT</name>
<dbReference type="SUPFAM" id="SSF75708">
    <property type="entry name" value="Chemotaxis phosphatase CheZ"/>
    <property type="match status" value="1"/>
</dbReference>
<dbReference type="RefSeq" id="WP_069957623.1">
    <property type="nucleotide sequence ID" value="NZ_MCGG01000020.1"/>
</dbReference>
<dbReference type="OrthoDB" id="7269965at2"/>
<dbReference type="AlphaFoldDB" id="A0A1E5Q8P1"/>
<dbReference type="InterPro" id="IPR007439">
    <property type="entry name" value="Chemotax_Pase_CheZ"/>
</dbReference>
<sequence length="181" mass="19748">MTDHIHNAQYDELSRQIVQLYGYMERIKSEIAAVKHPNSKVDHFNKAADQLAAIVTATEEATNTIMAATEATSTIAEKLKDHIRIGEVTDDLDLIIDNANKVFEACTFQDITGQRIGKIVQTMNLLEGTLSSLVVIIGKDSIAALPVQPTDKDEHNGEAMHGPALASEESVSQADIDAMFD</sequence>
<accession>A0A1E5Q8P1</accession>
<feature type="region of interest" description="Disordered" evidence="1">
    <location>
        <begin position="148"/>
        <end position="174"/>
    </location>
</feature>
<gene>
    <name evidence="2" type="ORF">BEN30_08525</name>
</gene>
<protein>
    <submittedName>
        <fullName evidence="2">Uncharacterized protein</fullName>
    </submittedName>
</protein>
<dbReference type="Proteomes" id="UP000095347">
    <property type="component" value="Unassembled WGS sequence"/>
</dbReference>